<dbReference type="EMBL" id="JAPZBS010000009">
    <property type="protein sequence ID" value="KAJ5358613.1"/>
    <property type="molecule type" value="Genomic_DNA"/>
</dbReference>
<evidence type="ECO:0000256" key="4">
    <source>
        <dbReference type="ARBA" id="ARBA00021336"/>
    </source>
</evidence>
<evidence type="ECO:0000313" key="6">
    <source>
        <dbReference type="EMBL" id="KAJ5358613.1"/>
    </source>
</evidence>
<feature type="region of interest" description="Disordered" evidence="5">
    <location>
        <begin position="239"/>
        <end position="261"/>
    </location>
</feature>
<feature type="compositionally biased region" description="Polar residues" evidence="5">
    <location>
        <begin position="595"/>
        <end position="605"/>
    </location>
</feature>
<feature type="compositionally biased region" description="Basic and acidic residues" evidence="5">
    <location>
        <begin position="763"/>
        <end position="782"/>
    </location>
</feature>
<dbReference type="GO" id="GO:0005737">
    <property type="term" value="C:cytoplasm"/>
    <property type="evidence" value="ECO:0007669"/>
    <property type="project" value="TreeGrafter"/>
</dbReference>
<dbReference type="OrthoDB" id="21471at2759"/>
<feature type="region of interest" description="Disordered" evidence="5">
    <location>
        <begin position="197"/>
        <end position="221"/>
    </location>
</feature>
<feature type="compositionally biased region" description="Basic and acidic residues" evidence="5">
    <location>
        <begin position="728"/>
        <end position="743"/>
    </location>
</feature>
<feature type="region of interest" description="Disordered" evidence="5">
    <location>
        <begin position="313"/>
        <end position="343"/>
    </location>
</feature>
<feature type="compositionally biased region" description="Low complexity" evidence="5">
    <location>
        <begin position="638"/>
        <end position="649"/>
    </location>
</feature>
<evidence type="ECO:0000313" key="7">
    <source>
        <dbReference type="Proteomes" id="UP001147782"/>
    </source>
</evidence>
<organism evidence="6 7">
    <name type="scientific">Penicillium cataractarum</name>
    <dbReference type="NCBI Taxonomy" id="2100454"/>
    <lineage>
        <taxon>Eukaryota</taxon>
        <taxon>Fungi</taxon>
        <taxon>Dikarya</taxon>
        <taxon>Ascomycota</taxon>
        <taxon>Pezizomycotina</taxon>
        <taxon>Eurotiomycetes</taxon>
        <taxon>Eurotiomycetidae</taxon>
        <taxon>Eurotiales</taxon>
        <taxon>Aspergillaceae</taxon>
        <taxon>Penicillium</taxon>
    </lineage>
</organism>
<feature type="compositionally biased region" description="Polar residues" evidence="5">
    <location>
        <begin position="15"/>
        <end position="25"/>
    </location>
</feature>
<comment type="function">
    <text evidence="1">May negatively regulate the SNF1 kinase.</text>
</comment>
<dbReference type="RefSeq" id="XP_056549899.1">
    <property type="nucleotide sequence ID" value="XM_056703939.1"/>
</dbReference>
<gene>
    <name evidence="6" type="ORF">N7496_011026</name>
</gene>
<evidence type="ECO:0000256" key="1">
    <source>
        <dbReference type="ARBA" id="ARBA00003453"/>
    </source>
</evidence>
<accession>A0A9W9UV33</accession>
<dbReference type="Proteomes" id="UP001147782">
    <property type="component" value="Unassembled WGS sequence"/>
</dbReference>
<keyword evidence="7" id="KW-1185">Reference proteome</keyword>
<reference evidence="6" key="2">
    <citation type="journal article" date="2023" name="IMA Fungus">
        <title>Comparative genomic study of the Penicillium genus elucidates a diverse pangenome and 15 lateral gene transfer events.</title>
        <authorList>
            <person name="Petersen C."/>
            <person name="Sorensen T."/>
            <person name="Nielsen M.R."/>
            <person name="Sondergaard T.E."/>
            <person name="Sorensen J.L."/>
            <person name="Fitzpatrick D.A."/>
            <person name="Frisvad J.C."/>
            <person name="Nielsen K.L."/>
        </authorList>
    </citation>
    <scope>NUCLEOTIDE SEQUENCE</scope>
    <source>
        <strain evidence="6">IBT 29864</strain>
    </source>
</reference>
<comment type="caution">
    <text evidence="6">The sequence shown here is derived from an EMBL/GenBank/DDBJ whole genome shotgun (WGS) entry which is preliminary data.</text>
</comment>
<feature type="compositionally biased region" description="Basic and acidic residues" evidence="5">
    <location>
        <begin position="794"/>
        <end position="813"/>
    </location>
</feature>
<feature type="region of interest" description="Disordered" evidence="5">
    <location>
        <begin position="1"/>
        <end position="83"/>
    </location>
</feature>
<feature type="compositionally biased region" description="Low complexity" evidence="5">
    <location>
        <begin position="609"/>
        <end position="630"/>
    </location>
</feature>
<name>A0A9W9UV33_9EURO</name>
<feature type="region of interest" description="Disordered" evidence="5">
    <location>
        <begin position="460"/>
        <end position="535"/>
    </location>
</feature>
<dbReference type="GeneID" id="81443118"/>
<feature type="compositionally biased region" description="Basic and acidic residues" evidence="5">
    <location>
        <begin position="313"/>
        <end position="322"/>
    </location>
</feature>
<feature type="compositionally biased region" description="Low complexity" evidence="5">
    <location>
        <begin position="464"/>
        <end position="475"/>
    </location>
</feature>
<dbReference type="PANTHER" id="PTHR31315:SF1">
    <property type="entry name" value="PROTEIN SIP5"/>
    <property type="match status" value="1"/>
</dbReference>
<proteinExistence type="inferred from homology"/>
<sequence>MGNSQTKESRAGTPHRQQWSSSDASGSGRVVYQNPRSGRSSRPDLSILGIGSSHRDRDDRDVASLEHRRETKQEREARRLEKERVARVKERERSMKEEHVDGGYLVTQGVYVGTEDFNKAVVRQLMIERRLAPFWRGLNEFSESWAEHQIMAAARGMSIPPPDEIPPELEYTPPKASDTKASAEVNIQHLTVPITSRSQSLNSDMSQTSNPSQSLPSAIASGTSTSPFFRTRAKTLAALTTSSRHGSQTDLTPRELQLPKDPFVNGQPIEVYLYKDAIECPICFLSYPPYLNRTRCCDQPICSECFVQIKRPDPHPPEHEQPDANAPAPAEGEQQQAAESTDGQLVSEPSACPFCVQPEFGVTYASPTFRRGLTYAADPSARPSPNIISPVSSTSSLVSAHALPTPGRRRATSLSATDPSVVTTDKVRPDWAQKLANARAHAARRSAAATALHTAAYLMNSNTSGSDSRGIGLSRRGLRRATQGDAGRSGSPALNALAFLTERPDRTPPRVSAPDTDSAEEGQGNIAPPRDSSRRTRIDDLEEMMMMEAIRLSLASEEDRRRREEKEIRKEAKRREKEKEKEAKKADKAARKTGLYSNNASTSALSAPAESAVGKASSSSSIAEEGSSAGKGKAVDRASPAAVEAPAPALSTTSSPADQTLAPPDPSGTAEPSRPSHLRHVSSASSSISSVMEGNAGDRTGGHLSADGSNTSLEPLFNFRSLAAMIGDEEKGHEPEHVEDSMQRAEGSSSAAPSVHQPPADAVGKDSDPTKTDPTPEAKDPVEVQDSPGGILPKELETRSVEITHEANTEATS</sequence>
<dbReference type="PANTHER" id="PTHR31315">
    <property type="entry name" value="PROTEIN SIP5"/>
    <property type="match status" value="1"/>
</dbReference>
<feature type="compositionally biased region" description="Basic and acidic residues" evidence="5">
    <location>
        <begin position="557"/>
        <end position="590"/>
    </location>
</feature>
<dbReference type="InterPro" id="IPR039301">
    <property type="entry name" value="Sip5/DA2"/>
</dbReference>
<evidence type="ECO:0000256" key="2">
    <source>
        <dbReference type="ARBA" id="ARBA00010402"/>
    </source>
</evidence>
<dbReference type="CDD" id="cd24139">
    <property type="entry name" value="SIP5-like"/>
    <property type="match status" value="1"/>
</dbReference>
<protein>
    <recommendedName>
        <fullName evidence="4">Protein SIP5</fullName>
    </recommendedName>
    <alternativeName>
        <fullName evidence="3">Protein sip5</fullName>
    </alternativeName>
</protein>
<feature type="compositionally biased region" description="Basic and acidic residues" evidence="5">
    <location>
        <begin position="53"/>
        <end position="83"/>
    </location>
</feature>
<comment type="similarity">
    <text evidence="2">Belongs to the SIP5 family.</text>
</comment>
<dbReference type="AlphaFoldDB" id="A0A9W9UV33"/>
<feature type="compositionally biased region" description="Low complexity" evidence="5">
    <location>
        <begin position="323"/>
        <end position="339"/>
    </location>
</feature>
<evidence type="ECO:0000256" key="3">
    <source>
        <dbReference type="ARBA" id="ARBA00020215"/>
    </source>
</evidence>
<evidence type="ECO:0000256" key="5">
    <source>
        <dbReference type="SAM" id="MobiDB-lite"/>
    </source>
</evidence>
<feature type="region of interest" description="Disordered" evidence="5">
    <location>
        <begin position="556"/>
        <end position="813"/>
    </location>
</feature>
<reference evidence="6" key="1">
    <citation type="submission" date="2022-11" db="EMBL/GenBank/DDBJ databases">
        <authorList>
            <person name="Petersen C."/>
        </authorList>
    </citation>
    <scope>NUCLEOTIDE SEQUENCE</scope>
    <source>
        <strain evidence="6">IBT 29864</strain>
    </source>
</reference>